<feature type="signal peptide" evidence="6">
    <location>
        <begin position="1"/>
        <end position="23"/>
    </location>
</feature>
<keyword evidence="8" id="KW-1185">Reference proteome</keyword>
<dbReference type="InterPro" id="IPR052798">
    <property type="entry name" value="Giardia_VSA"/>
</dbReference>
<dbReference type="eggNOG" id="KOG3525">
    <property type="taxonomic scope" value="Eukaryota"/>
</dbReference>
<reference evidence="8" key="1">
    <citation type="journal article" date="2006" name="PLoS Biol.">
        <title>Macronuclear genome sequence of the ciliate Tetrahymena thermophila, a model eukaryote.</title>
        <authorList>
            <person name="Eisen J.A."/>
            <person name="Coyne R.S."/>
            <person name="Wu M."/>
            <person name="Wu D."/>
            <person name="Thiagarajan M."/>
            <person name="Wortman J.R."/>
            <person name="Badger J.H."/>
            <person name="Ren Q."/>
            <person name="Amedeo P."/>
            <person name="Jones K.M."/>
            <person name="Tallon L.J."/>
            <person name="Delcher A.L."/>
            <person name="Salzberg S.L."/>
            <person name="Silva J.C."/>
            <person name="Haas B.J."/>
            <person name="Majoros W.H."/>
            <person name="Farzad M."/>
            <person name="Carlton J.M."/>
            <person name="Smith R.K. Jr."/>
            <person name="Garg J."/>
            <person name="Pearlman R.E."/>
            <person name="Karrer K.M."/>
            <person name="Sun L."/>
            <person name="Manning G."/>
            <person name="Elde N.C."/>
            <person name="Turkewitz A.P."/>
            <person name="Asai D.J."/>
            <person name="Wilkes D.E."/>
            <person name="Wang Y."/>
            <person name="Cai H."/>
            <person name="Collins K."/>
            <person name="Stewart B.A."/>
            <person name="Lee S.R."/>
            <person name="Wilamowska K."/>
            <person name="Weinberg Z."/>
            <person name="Ruzzo W.L."/>
            <person name="Wloga D."/>
            <person name="Gaertig J."/>
            <person name="Frankel J."/>
            <person name="Tsao C.-C."/>
            <person name="Gorovsky M.A."/>
            <person name="Keeling P.J."/>
            <person name="Waller R.F."/>
            <person name="Patron N.J."/>
            <person name="Cherry J.M."/>
            <person name="Stover N.A."/>
            <person name="Krieger C.J."/>
            <person name="del Toro C."/>
            <person name="Ryder H.F."/>
            <person name="Williamson S.C."/>
            <person name="Barbeau R.A."/>
            <person name="Hamilton E.P."/>
            <person name="Orias E."/>
        </authorList>
    </citation>
    <scope>NUCLEOTIDE SEQUENCE [LARGE SCALE GENOMIC DNA]</scope>
    <source>
        <strain evidence="8">SB210</strain>
    </source>
</reference>
<feature type="region of interest" description="Disordered" evidence="4">
    <location>
        <begin position="1245"/>
        <end position="1282"/>
    </location>
</feature>
<dbReference type="EMBL" id="GG662299">
    <property type="protein sequence ID" value="EAS06279.2"/>
    <property type="molecule type" value="Genomic_DNA"/>
</dbReference>
<feature type="transmembrane region" description="Helical" evidence="5">
    <location>
        <begin position="520"/>
        <end position="538"/>
    </location>
</feature>
<evidence type="ECO:0000313" key="7">
    <source>
        <dbReference type="EMBL" id="EAS06279.2"/>
    </source>
</evidence>
<dbReference type="PANTHER" id="PTHR23275:SF100">
    <property type="entry name" value="EGF-LIKE DOMAIN-CONTAINING PROTEIN"/>
    <property type="match status" value="1"/>
</dbReference>
<feature type="compositionally biased region" description="Low complexity" evidence="4">
    <location>
        <begin position="1415"/>
        <end position="1440"/>
    </location>
</feature>
<feature type="region of interest" description="Disordered" evidence="4">
    <location>
        <begin position="887"/>
        <end position="942"/>
    </location>
</feature>
<keyword evidence="5 7" id="KW-0812">Transmembrane</keyword>
<dbReference type="RefSeq" id="XP_001026524.2">
    <property type="nucleotide sequence ID" value="XM_001026524.2"/>
</dbReference>
<dbReference type="SUPFAM" id="SSF57184">
    <property type="entry name" value="Growth factor receptor domain"/>
    <property type="match status" value="2"/>
</dbReference>
<evidence type="ECO:0000256" key="5">
    <source>
        <dbReference type="SAM" id="Phobius"/>
    </source>
</evidence>
<dbReference type="GO" id="GO:0016798">
    <property type="term" value="F:hydrolase activity, acting on glycosyl bonds"/>
    <property type="evidence" value="ECO:0007669"/>
    <property type="project" value="UniProtKB-KW"/>
</dbReference>
<accession>I7M4D6</accession>
<feature type="compositionally biased region" description="Polar residues" evidence="4">
    <location>
        <begin position="915"/>
        <end position="927"/>
    </location>
</feature>
<protein>
    <submittedName>
        <fullName evidence="7">Transmembrane protein, putative</fullName>
    </submittedName>
</protein>
<feature type="compositionally biased region" description="Low complexity" evidence="4">
    <location>
        <begin position="1073"/>
        <end position="1093"/>
    </location>
</feature>
<dbReference type="GeneID" id="7836700"/>
<evidence type="ECO:0000256" key="3">
    <source>
        <dbReference type="ARBA" id="ARBA00023295"/>
    </source>
</evidence>
<feature type="transmembrane region" description="Helical" evidence="5">
    <location>
        <begin position="675"/>
        <end position="695"/>
    </location>
</feature>
<feature type="compositionally biased region" description="Low complexity" evidence="4">
    <location>
        <begin position="1267"/>
        <end position="1282"/>
    </location>
</feature>
<feature type="region of interest" description="Disordered" evidence="4">
    <location>
        <begin position="1062"/>
        <end position="1097"/>
    </location>
</feature>
<evidence type="ECO:0000256" key="4">
    <source>
        <dbReference type="SAM" id="MobiDB-lite"/>
    </source>
</evidence>
<feature type="compositionally biased region" description="Polar residues" evidence="4">
    <location>
        <begin position="1062"/>
        <end position="1072"/>
    </location>
</feature>
<feature type="region of interest" description="Disordered" evidence="4">
    <location>
        <begin position="1356"/>
        <end position="1386"/>
    </location>
</feature>
<organism evidence="7 8">
    <name type="scientific">Tetrahymena thermophila (strain SB210)</name>
    <dbReference type="NCBI Taxonomy" id="312017"/>
    <lineage>
        <taxon>Eukaryota</taxon>
        <taxon>Sar</taxon>
        <taxon>Alveolata</taxon>
        <taxon>Ciliophora</taxon>
        <taxon>Intramacronucleata</taxon>
        <taxon>Oligohymenophorea</taxon>
        <taxon>Hymenostomatida</taxon>
        <taxon>Tetrahymenina</taxon>
        <taxon>Tetrahymenidae</taxon>
        <taxon>Tetrahymena</taxon>
    </lineage>
</organism>
<keyword evidence="6" id="KW-0732">Signal</keyword>
<dbReference type="InterPro" id="IPR004035">
    <property type="entry name" value="Endouclease-III_FeS-bd_BS"/>
</dbReference>
<dbReference type="PROSITE" id="PS00764">
    <property type="entry name" value="ENDONUCLEASE_III_1"/>
    <property type="match status" value="1"/>
</dbReference>
<sequence length="1477" mass="169436">MVWSRFSLGIFFIVWLTIKSVLTQITIRKQVFYQMNISSNQAQSTEGWTQVQGGQINLSNCDPTDNYSPAYVYGTRNQNQPPSNMYYCVPGANSVPYAFQISRSVMTNLPHYQIGFDVELILFGTWAVQGVQSCTRSDYLVLTADQNQFKFTLQDAYTNQLACQNTVDGGYLLKITNVIDHKADTLSISLTSNTLSDSSMVSFGIRKFNVYSNLCPDQYCSACIDQYTCTSCTNNLLVSFDGRQCLQSCPTNFLIQQGKCVQNCGLNSVLDVPSRTCVLCDPNCQICLSQNQCSQCYINYYLFQGKCYQKCPINSIPPTDGSNVCKECSPGCSVCNSSGQCSQCNKQYALVNGQCKQCYDQNCAQCQDSSIYGCLACNNGYYFSEKKCISDKCQDSVYRLANVECQVCMGGYYYDVSQDSCIECHSLCHDCTGTGWDQCKECSSIRWRYVQSENLQQDTYSSKLGICDCKQSNQFDTIDDTCQEIGQWNIFTYIMLFVIFFASLQLAYRGKMLYLMNFMYFIQSLSLLGFLNMPYPYFLQDIFTGFNRVNLPNLLPRVFQVDQDKMTLSGRQQTVYFSNSSAQLEDIFSFPKFMLYYDMTSNFLLNFINYFIINLIPLFSYIFIRVYERVKGFKFIYERTIKNEIIPFFLYHSLLALFIYMILQFQHASTQGALHVIGTVCAVISLVLIVVMVYFHTYTLMKSINLFKKKDKNHDIFRFSIYLRDINFINGNIFQQNFRTIQALKQLILVCCIVGAYNKPVTQAILVIVFQFIYYMVLIAIKPFTTVENNKQQIIYETLLFFCLFLGCWYEFSFGIEGQTIKQFVGVSLILGIFLILLYMMTVTLYNFYKIEKPLFIQYMAKRRLINREKEIQKMVLRQKKNSITEYVNKDGQSQSKNNDISDSDSEKSKSVENQASKKTLQKNQTPKHILPNGLRSSKNAQSTNNKNALKQVFDQNDETIQVQPDYREAIKEHQLQFNNSQILMSELPPNSAMNGGLSRRNPYAQNNQSMSYYLNETDQNIITDTNFKQQNNENPNILSVLDDEILQNLQFNQTNRVMQNNENNSSSFYDKNNTQQNFINNNPNQQQNNMDNTLDKQNQLSPTRTVNFTEAEVTQFDKSEVYLGSNKKDIYSINSNLNDISGLHNKTTQLEEGILKNLKHNDSNDSIILKKNERYQPSQNDNQSFGQTDNKSILQKNEEDDYNKTFMINNEAIQDVAGHLINQYADNSSVPHIKNKSNTLHASTEQGIRPKAQVHNRSSLKSGVLQGMQQHQNPQQQTQNGQEVAKLDNNYVDKQNLLANSKFENSQTGFNNNHESNSNLDIVNNHNNQSMLNDSVLNQSIDPMRGTNILSSSVLNSSGIKKPSQQPKGVFQQTGKQISTLDRSQSQKQEIVKAFKEAPQKVQQKFATKKKKNLNGSNLSQKQNQLQQQQQPMNSGQSGLNKLNEQTNSFIKKALDTELMYKWKDQSYNYDEEEDY</sequence>
<keyword evidence="3" id="KW-0326">Glycosidase</keyword>
<comment type="similarity">
    <text evidence="1">Belongs to the Nth/MutY family.</text>
</comment>
<feature type="transmembrane region" description="Helical" evidence="5">
    <location>
        <begin position="645"/>
        <end position="663"/>
    </location>
</feature>
<dbReference type="InParanoid" id="I7M4D6"/>
<keyword evidence="5" id="KW-0472">Membrane</keyword>
<evidence type="ECO:0000256" key="2">
    <source>
        <dbReference type="ARBA" id="ARBA00022801"/>
    </source>
</evidence>
<keyword evidence="2" id="KW-0378">Hydrolase</keyword>
<feature type="transmembrane region" description="Helical" evidence="5">
    <location>
        <begin position="490"/>
        <end position="508"/>
    </location>
</feature>
<dbReference type="InterPro" id="IPR006212">
    <property type="entry name" value="Furin_repeat"/>
</dbReference>
<evidence type="ECO:0000256" key="1">
    <source>
        <dbReference type="ARBA" id="ARBA00008343"/>
    </source>
</evidence>
<dbReference type="KEGG" id="tet:TTHERM_00328600"/>
<feature type="transmembrane region" description="Helical" evidence="5">
    <location>
        <begin position="764"/>
        <end position="781"/>
    </location>
</feature>
<gene>
    <name evidence="7" type="ORF">TTHERM_00328600</name>
</gene>
<dbReference type="InterPro" id="IPR009030">
    <property type="entry name" value="Growth_fac_rcpt_cys_sf"/>
</dbReference>
<dbReference type="Proteomes" id="UP000009168">
    <property type="component" value="Unassembled WGS sequence"/>
</dbReference>
<feature type="transmembrane region" description="Helical" evidence="5">
    <location>
        <begin position="603"/>
        <end position="624"/>
    </location>
</feature>
<feature type="transmembrane region" description="Helical" evidence="5">
    <location>
        <begin position="793"/>
        <end position="812"/>
    </location>
</feature>
<dbReference type="PANTHER" id="PTHR23275">
    <property type="entry name" value="CABRIOLET.-RELATED"/>
    <property type="match status" value="1"/>
</dbReference>
<evidence type="ECO:0000256" key="6">
    <source>
        <dbReference type="SAM" id="SignalP"/>
    </source>
</evidence>
<dbReference type="CDD" id="cd00064">
    <property type="entry name" value="FU"/>
    <property type="match status" value="4"/>
</dbReference>
<keyword evidence="5" id="KW-1133">Transmembrane helix</keyword>
<evidence type="ECO:0000313" key="8">
    <source>
        <dbReference type="Proteomes" id="UP000009168"/>
    </source>
</evidence>
<dbReference type="SMART" id="SM00261">
    <property type="entry name" value="FU"/>
    <property type="match status" value="4"/>
</dbReference>
<dbReference type="Gene3D" id="2.10.220.10">
    <property type="entry name" value="Hormone Receptor, Insulin-like Growth Factor Receptor 1, Chain A, domain 2"/>
    <property type="match status" value="2"/>
</dbReference>
<name>I7M4D6_TETTS</name>
<feature type="transmembrane region" description="Helical" evidence="5">
    <location>
        <begin position="824"/>
        <end position="849"/>
    </location>
</feature>
<feature type="region of interest" description="Disordered" evidence="4">
    <location>
        <begin position="1412"/>
        <end position="1446"/>
    </location>
</feature>
<proteinExistence type="inferred from homology"/>
<feature type="chain" id="PRO_5003712368" evidence="6">
    <location>
        <begin position="24"/>
        <end position="1477"/>
    </location>
</feature>